<sequence length="92" mass="10423">MDTSLAHENARQRALLQTQQDTIRQMAEYNHLLSQRVTAYASEINWLKALADEYAASDEADIPRQLSDLLPPEEISGKKPARLPLATHLPRE</sequence>
<gene>
    <name evidence="2" type="ORF">BMT91_18150</name>
</gene>
<reference evidence="2 3" key="1">
    <citation type="submission" date="2016-10" db="EMBL/GenBank/DDBJ databases">
        <title>Whole genome sequences of antibiotic resistant commensal Escherichia coli from healthy Australian adults.</title>
        <authorList>
            <person name="Moran R.A."/>
            <person name="Anantham S."/>
            <person name="Nigro S.J."/>
            <person name="Holt K.E."/>
            <person name="Hall R.M."/>
        </authorList>
    </citation>
    <scope>NUCLEOTIDE SEQUENCE [LARGE SCALE GENOMIC DNA]</scope>
    <source>
        <strain evidence="2 3">2.3-R4</strain>
    </source>
</reference>
<name>A0AAX0KAM7_ECOLX</name>
<comment type="caution">
    <text evidence="2">The sequence shown here is derived from an EMBL/GenBank/DDBJ whole genome shotgun (WGS) entry which is preliminary data.</text>
</comment>
<organism evidence="2 3">
    <name type="scientific">Escherichia coli</name>
    <dbReference type="NCBI Taxonomy" id="562"/>
    <lineage>
        <taxon>Bacteria</taxon>
        <taxon>Pseudomonadati</taxon>
        <taxon>Pseudomonadota</taxon>
        <taxon>Gammaproteobacteria</taxon>
        <taxon>Enterobacterales</taxon>
        <taxon>Enterobacteriaceae</taxon>
        <taxon>Escherichia</taxon>
    </lineage>
</organism>
<accession>A0AAX0KAM7</accession>
<proteinExistence type="predicted"/>
<evidence type="ECO:0000313" key="3">
    <source>
        <dbReference type="Proteomes" id="UP000188855"/>
    </source>
</evidence>
<protein>
    <submittedName>
        <fullName evidence="2">Transposase</fullName>
    </submittedName>
</protein>
<dbReference type="AlphaFoldDB" id="A0AAX0KAM7"/>
<feature type="region of interest" description="Disordered" evidence="1">
    <location>
        <begin position="65"/>
        <end position="92"/>
    </location>
</feature>
<evidence type="ECO:0000313" key="2">
    <source>
        <dbReference type="EMBL" id="OOK26036.1"/>
    </source>
</evidence>
<dbReference type="EMBL" id="MPAF01000036">
    <property type="protein sequence ID" value="OOK26036.1"/>
    <property type="molecule type" value="Genomic_DNA"/>
</dbReference>
<dbReference type="Proteomes" id="UP000188855">
    <property type="component" value="Unassembled WGS sequence"/>
</dbReference>
<evidence type="ECO:0000256" key="1">
    <source>
        <dbReference type="SAM" id="MobiDB-lite"/>
    </source>
</evidence>